<protein>
    <submittedName>
        <fullName evidence="2">Uncharacterized protein</fullName>
    </submittedName>
</protein>
<dbReference type="EMBL" id="NHZQ01000138">
    <property type="protein sequence ID" value="PSK50454.1"/>
    <property type="molecule type" value="Genomic_DNA"/>
</dbReference>
<evidence type="ECO:0000313" key="2">
    <source>
        <dbReference type="EMBL" id="PSK50454.1"/>
    </source>
</evidence>
<gene>
    <name evidence="2" type="ORF">B9Z65_398</name>
</gene>
<name>A0A2P7ZQJ3_9PEZI</name>
<accession>A0A2P7ZQJ3</accession>
<organism evidence="2 3">
    <name type="scientific">Elsinoe australis</name>
    <dbReference type="NCBI Taxonomy" id="40998"/>
    <lineage>
        <taxon>Eukaryota</taxon>
        <taxon>Fungi</taxon>
        <taxon>Dikarya</taxon>
        <taxon>Ascomycota</taxon>
        <taxon>Pezizomycotina</taxon>
        <taxon>Dothideomycetes</taxon>
        <taxon>Dothideomycetidae</taxon>
        <taxon>Myriangiales</taxon>
        <taxon>Elsinoaceae</taxon>
        <taxon>Elsinoe</taxon>
    </lineage>
</organism>
<evidence type="ECO:0000256" key="1">
    <source>
        <dbReference type="SAM" id="MobiDB-lite"/>
    </source>
</evidence>
<proteinExistence type="predicted"/>
<dbReference type="AlphaFoldDB" id="A0A2P7ZQJ3"/>
<keyword evidence="3" id="KW-1185">Reference proteome</keyword>
<reference evidence="2 3" key="1">
    <citation type="submission" date="2017-05" db="EMBL/GenBank/DDBJ databases">
        <title>Draft genome sequence of Elsinoe australis.</title>
        <authorList>
            <person name="Cheng Q."/>
        </authorList>
    </citation>
    <scope>NUCLEOTIDE SEQUENCE [LARGE SCALE GENOMIC DNA]</scope>
    <source>
        <strain evidence="2 3">NL1</strain>
    </source>
</reference>
<sequence length="144" mass="16063">MKHLLKYGADVSPFDETTLRCILDELDIPYQPSDTKATLRRRLIIRAVDEARKNDNLPTDFREPDFQPEKSTQARLEFVLTLHGIDFRGAKTKSATVELFNAHKAAILASYNAETTISQSAHEEELTSPPNIETPGARSDGAPP</sequence>
<feature type="region of interest" description="Disordered" evidence="1">
    <location>
        <begin position="118"/>
        <end position="144"/>
    </location>
</feature>
<dbReference type="Proteomes" id="UP000243723">
    <property type="component" value="Unassembled WGS sequence"/>
</dbReference>
<comment type="caution">
    <text evidence="2">The sequence shown here is derived from an EMBL/GenBank/DDBJ whole genome shotgun (WGS) entry which is preliminary data.</text>
</comment>
<evidence type="ECO:0000313" key="3">
    <source>
        <dbReference type="Proteomes" id="UP000243723"/>
    </source>
</evidence>